<evidence type="ECO:0000313" key="2">
    <source>
        <dbReference type="EMBL" id="SVE47149.1"/>
    </source>
</evidence>
<reference evidence="2" key="1">
    <citation type="submission" date="2018-05" db="EMBL/GenBank/DDBJ databases">
        <authorList>
            <person name="Lanie J.A."/>
            <person name="Ng W.-L."/>
            <person name="Kazmierczak K.M."/>
            <person name="Andrzejewski T.M."/>
            <person name="Davidsen T.M."/>
            <person name="Wayne K.J."/>
            <person name="Tettelin H."/>
            <person name="Glass J.I."/>
            <person name="Rusch D."/>
            <person name="Podicherti R."/>
            <person name="Tsui H.-C.T."/>
            <person name="Winkler M.E."/>
        </authorList>
    </citation>
    <scope>NUCLEOTIDE SEQUENCE</scope>
</reference>
<protein>
    <submittedName>
        <fullName evidence="2">Uncharacterized protein</fullName>
    </submittedName>
</protein>
<feature type="compositionally biased region" description="Polar residues" evidence="1">
    <location>
        <begin position="1"/>
        <end position="22"/>
    </location>
</feature>
<feature type="non-terminal residue" evidence="2">
    <location>
        <position position="1"/>
    </location>
</feature>
<dbReference type="EMBL" id="UINC01219606">
    <property type="protein sequence ID" value="SVE47149.1"/>
    <property type="molecule type" value="Genomic_DNA"/>
</dbReference>
<proteinExistence type="predicted"/>
<evidence type="ECO:0000256" key="1">
    <source>
        <dbReference type="SAM" id="MobiDB-lite"/>
    </source>
</evidence>
<feature type="region of interest" description="Disordered" evidence="1">
    <location>
        <begin position="1"/>
        <end position="38"/>
    </location>
</feature>
<gene>
    <name evidence="2" type="ORF">METZ01_LOCUS500003</name>
</gene>
<dbReference type="AlphaFoldDB" id="A0A383DS70"/>
<feature type="non-terminal residue" evidence="2">
    <location>
        <position position="38"/>
    </location>
</feature>
<accession>A0A383DS70</accession>
<name>A0A383DS70_9ZZZZ</name>
<organism evidence="2">
    <name type="scientific">marine metagenome</name>
    <dbReference type="NCBI Taxonomy" id="408172"/>
    <lineage>
        <taxon>unclassified sequences</taxon>
        <taxon>metagenomes</taxon>
        <taxon>ecological metagenomes</taxon>
    </lineage>
</organism>
<sequence>TSSTTTGLRVRHTSGNLANARNSPCYPSCRASGSTSRS</sequence>